<protein>
    <submittedName>
        <fullName evidence="1">TetR/AcrR family transcriptional regulator</fullName>
    </submittedName>
</protein>
<gene>
    <name evidence="1" type="ORF">V2W30_40170</name>
</gene>
<geneLocation type="plasmid" evidence="1 2">
    <name>p1</name>
</geneLocation>
<organism evidence="1 2">
    <name type="scientific">Streptomyces citrinus</name>
    <dbReference type="NCBI Taxonomy" id="3118173"/>
    <lineage>
        <taxon>Bacteria</taxon>
        <taxon>Bacillati</taxon>
        <taxon>Actinomycetota</taxon>
        <taxon>Actinomycetes</taxon>
        <taxon>Kitasatosporales</taxon>
        <taxon>Streptomycetaceae</taxon>
        <taxon>Streptomyces</taxon>
    </lineage>
</organism>
<name>A0ACD5AQA4_9ACTN</name>
<dbReference type="EMBL" id="CP146023">
    <property type="protein sequence ID" value="WWQ69399.1"/>
    <property type="molecule type" value="Genomic_DNA"/>
</dbReference>
<dbReference type="Proteomes" id="UP001432251">
    <property type="component" value="Plasmid p1"/>
</dbReference>
<keyword evidence="1" id="KW-0614">Plasmid</keyword>
<evidence type="ECO:0000313" key="2">
    <source>
        <dbReference type="Proteomes" id="UP001432251"/>
    </source>
</evidence>
<keyword evidence="2" id="KW-1185">Reference proteome</keyword>
<accession>A0ACD5AQA4</accession>
<evidence type="ECO:0000313" key="1">
    <source>
        <dbReference type="EMBL" id="WWQ69399.1"/>
    </source>
</evidence>
<proteinExistence type="predicted"/>
<reference evidence="1" key="1">
    <citation type="journal article" date="2025" name="Int. J. Syst. Evol. Microbiol.">
        <title>Streptomyces citrinus sp. nov., with yellow diffusible pigment.</title>
        <authorList>
            <person name="He Y."/>
            <person name="Yang E."/>
            <person name="Xu J."/>
            <person name="Sun Y."/>
            <person name="Sun L."/>
        </authorList>
    </citation>
    <scope>NUCLEOTIDE SEQUENCE</scope>
    <source>
        <strain evidence="1">Q6</strain>
    </source>
</reference>
<sequence>MTTETRADMEHHGLTARRRIILAAARLLEEDGLAAVSTRAVATAADVPAPSIFRLFGDKDGLLEEVADHGFKRYLEVKAELLSGDDPVQALRDAWDLHIRFGLEHPGYYGLVYGKVRPGHLPRAGQRAVAGLRGMITRVAAAGRLRMSVECATEVMHSVGVGTTITLLSLSEDVRDLRTSEVAREMVIDTLTLPAPRDPGDAALPSRAMSLRTVLDEDATALLSPGERTLLGEWLDRLADGDRRMRGGRSSA</sequence>